<dbReference type="EMBL" id="JARAWC010000038">
    <property type="protein sequence ID" value="MDX2965126.1"/>
    <property type="molecule type" value="Genomic_DNA"/>
</dbReference>
<dbReference type="Pfam" id="PF04149">
    <property type="entry name" value="DUF397"/>
    <property type="match status" value="1"/>
</dbReference>
<evidence type="ECO:0000313" key="5">
    <source>
        <dbReference type="Proteomes" id="UP001282288"/>
    </source>
</evidence>
<proteinExistence type="predicted"/>
<evidence type="ECO:0000259" key="1">
    <source>
        <dbReference type="Pfam" id="PF04149"/>
    </source>
</evidence>
<comment type="caution">
    <text evidence="2">The sequence shown here is derived from an EMBL/GenBank/DDBJ whole genome shotgun (WGS) entry which is preliminary data.</text>
</comment>
<evidence type="ECO:0000313" key="3">
    <source>
        <dbReference type="EMBL" id="MDX3023644.1"/>
    </source>
</evidence>
<reference evidence="2 4" key="1">
    <citation type="journal article" date="2023" name="Microb. Genom.">
        <title>Mesoterricola silvestris gen. nov., sp. nov., Mesoterricola sediminis sp. nov., Geothrix oryzae sp. nov., Geothrix edaphica sp. nov., Geothrix rubra sp. nov., and Geothrix limicola sp. nov., six novel members of Acidobacteriota isolated from soils.</title>
        <authorList>
            <person name="Weisberg A.J."/>
            <person name="Pearce E."/>
            <person name="Kramer C.G."/>
            <person name="Chang J.H."/>
            <person name="Clarke C.R."/>
        </authorList>
    </citation>
    <scope>NUCLEOTIDE SEQUENCE</scope>
    <source>
        <strain evidence="3 4">NB05-1H</strain>
        <strain evidence="2">NRRL_B-16521</strain>
    </source>
</reference>
<protein>
    <submittedName>
        <fullName evidence="2">DUF397 domain-containing protein</fullName>
    </submittedName>
</protein>
<feature type="domain" description="DUF397" evidence="1">
    <location>
        <begin position="2"/>
        <end position="52"/>
    </location>
</feature>
<dbReference type="AlphaFoldDB" id="A0AAP6BI12"/>
<dbReference type="Proteomes" id="UP001282288">
    <property type="component" value="Unassembled WGS sequence"/>
</dbReference>
<dbReference type="GeneID" id="69805594"/>
<accession>A0AAP6BI12</accession>
<sequence length="54" mass="5721">MWIKSSYSDGSNNCLELALGKGEVALRDSKAPALGPLTVPATAFTALVRTLKTR</sequence>
<dbReference type="EMBL" id="JARAWP010000028">
    <property type="protein sequence ID" value="MDX3023644.1"/>
    <property type="molecule type" value="Genomic_DNA"/>
</dbReference>
<name>A0AAP6BI12_9ACTN</name>
<evidence type="ECO:0000313" key="4">
    <source>
        <dbReference type="Proteomes" id="UP001272987"/>
    </source>
</evidence>
<keyword evidence="4" id="KW-1185">Reference proteome</keyword>
<organism evidence="2 5">
    <name type="scientific">Streptomyces acidiscabies</name>
    <dbReference type="NCBI Taxonomy" id="42234"/>
    <lineage>
        <taxon>Bacteria</taxon>
        <taxon>Bacillati</taxon>
        <taxon>Actinomycetota</taxon>
        <taxon>Actinomycetes</taxon>
        <taxon>Kitasatosporales</taxon>
        <taxon>Streptomycetaceae</taxon>
        <taxon>Streptomyces</taxon>
    </lineage>
</organism>
<dbReference type="InterPro" id="IPR007278">
    <property type="entry name" value="DUF397"/>
</dbReference>
<gene>
    <name evidence="2" type="ORF">PV399_36180</name>
    <name evidence="3" type="ORF">PV666_38100</name>
</gene>
<evidence type="ECO:0000313" key="2">
    <source>
        <dbReference type="EMBL" id="MDX2965126.1"/>
    </source>
</evidence>
<dbReference type="RefSeq" id="WP_010354912.1">
    <property type="nucleotide sequence ID" value="NZ_BCMK01000033.1"/>
</dbReference>
<dbReference type="Proteomes" id="UP001272987">
    <property type="component" value="Unassembled WGS sequence"/>
</dbReference>